<accession>A0A1G2HPV1</accession>
<evidence type="ECO:0000256" key="2">
    <source>
        <dbReference type="SAM" id="Phobius"/>
    </source>
</evidence>
<gene>
    <name evidence="3" type="ORF">A2730_02660</name>
</gene>
<dbReference type="AlphaFoldDB" id="A0A1G2HPV1"/>
<evidence type="ECO:0000313" key="4">
    <source>
        <dbReference type="Proteomes" id="UP000176855"/>
    </source>
</evidence>
<keyword evidence="2" id="KW-1133">Transmembrane helix</keyword>
<protein>
    <submittedName>
        <fullName evidence="3">Uncharacterized protein</fullName>
    </submittedName>
</protein>
<name>A0A1G2HPV1_9BACT</name>
<reference evidence="3 4" key="1">
    <citation type="journal article" date="2016" name="Nat. Commun.">
        <title>Thousands of microbial genomes shed light on interconnected biogeochemical processes in an aquifer system.</title>
        <authorList>
            <person name="Anantharaman K."/>
            <person name="Brown C.T."/>
            <person name="Hug L.A."/>
            <person name="Sharon I."/>
            <person name="Castelle C.J."/>
            <person name="Probst A.J."/>
            <person name="Thomas B.C."/>
            <person name="Singh A."/>
            <person name="Wilkins M.J."/>
            <person name="Karaoz U."/>
            <person name="Brodie E.L."/>
            <person name="Williams K.H."/>
            <person name="Hubbard S.S."/>
            <person name="Banfield J.F."/>
        </authorList>
    </citation>
    <scope>NUCLEOTIDE SEQUENCE [LARGE SCALE GENOMIC DNA]</scope>
</reference>
<feature type="coiled-coil region" evidence="1">
    <location>
        <begin position="32"/>
        <end position="59"/>
    </location>
</feature>
<keyword evidence="1" id="KW-0175">Coiled coil</keyword>
<keyword evidence="2" id="KW-0472">Membrane</keyword>
<keyword evidence="2" id="KW-0812">Transmembrane</keyword>
<organism evidence="3 4">
    <name type="scientific">Candidatus Staskawiczbacteria bacterium RIFCSPHIGHO2_01_FULL_39_25</name>
    <dbReference type="NCBI Taxonomy" id="1802202"/>
    <lineage>
        <taxon>Bacteria</taxon>
        <taxon>Candidatus Staskawicziibacteriota</taxon>
    </lineage>
</organism>
<comment type="caution">
    <text evidence="3">The sequence shown here is derived from an EMBL/GenBank/DDBJ whole genome shotgun (WGS) entry which is preliminary data.</text>
</comment>
<sequence>MFLYVALAIVGVMILFSVVLPLLFFVLQEEFTKRENERARESQKRHEEWREEMDIAEKERGKRVYREYQEWKEARNGQK</sequence>
<evidence type="ECO:0000256" key="1">
    <source>
        <dbReference type="SAM" id="Coils"/>
    </source>
</evidence>
<dbReference type="EMBL" id="MHOO01000004">
    <property type="protein sequence ID" value="OGZ64572.1"/>
    <property type="molecule type" value="Genomic_DNA"/>
</dbReference>
<proteinExistence type="predicted"/>
<dbReference type="STRING" id="1802202.A2730_02660"/>
<dbReference type="Proteomes" id="UP000176855">
    <property type="component" value="Unassembled WGS sequence"/>
</dbReference>
<feature type="transmembrane region" description="Helical" evidence="2">
    <location>
        <begin position="6"/>
        <end position="27"/>
    </location>
</feature>
<evidence type="ECO:0000313" key="3">
    <source>
        <dbReference type="EMBL" id="OGZ64572.1"/>
    </source>
</evidence>